<accession>A0ABT1SV31</accession>
<dbReference type="Proteomes" id="UP001206692">
    <property type="component" value="Unassembled WGS sequence"/>
</dbReference>
<evidence type="ECO:0000313" key="1">
    <source>
        <dbReference type="EMBL" id="MCQ5343669.1"/>
    </source>
</evidence>
<organism evidence="1 2">
    <name type="scientific">Megasphaera massiliensis</name>
    <dbReference type="NCBI Taxonomy" id="1232428"/>
    <lineage>
        <taxon>Bacteria</taxon>
        <taxon>Bacillati</taxon>
        <taxon>Bacillota</taxon>
        <taxon>Negativicutes</taxon>
        <taxon>Veillonellales</taxon>
        <taxon>Veillonellaceae</taxon>
        <taxon>Megasphaera</taxon>
    </lineage>
</organism>
<sequence length="75" mass="8227">MGEEFPTVLKDGYFITRVMCPTEDAMHPLNNSPFVKHSIEKLHSAGLLAPKIKVIGQDIHSNGADTCKSPSSYIL</sequence>
<feature type="non-terminal residue" evidence="1">
    <location>
        <position position="75"/>
    </location>
</feature>
<dbReference type="Pfam" id="PF10071">
    <property type="entry name" value="DUF2310"/>
    <property type="match status" value="1"/>
</dbReference>
<comment type="caution">
    <text evidence="1">The sequence shown here is derived from an EMBL/GenBank/DDBJ whole genome shotgun (WGS) entry which is preliminary data.</text>
</comment>
<evidence type="ECO:0000313" key="2">
    <source>
        <dbReference type="Proteomes" id="UP001206692"/>
    </source>
</evidence>
<proteinExistence type="predicted"/>
<dbReference type="EMBL" id="JANGEW010000071">
    <property type="protein sequence ID" value="MCQ5343669.1"/>
    <property type="molecule type" value="Genomic_DNA"/>
</dbReference>
<protein>
    <submittedName>
        <fullName evidence="1">DUF2310 family Zn-ribbon-containing protein</fullName>
    </submittedName>
</protein>
<dbReference type="InterPro" id="IPR016908">
    <property type="entry name" value="UCP029037"/>
</dbReference>
<keyword evidence="2" id="KW-1185">Reference proteome</keyword>
<name>A0ABT1SV31_9FIRM</name>
<reference evidence="1 2" key="1">
    <citation type="submission" date="2022-06" db="EMBL/GenBank/DDBJ databases">
        <title>Isolation of gut microbiota from human fecal samples.</title>
        <authorList>
            <person name="Pamer E.G."/>
            <person name="Barat B."/>
            <person name="Waligurski E."/>
            <person name="Medina S."/>
            <person name="Paddock L."/>
            <person name="Mostad J."/>
        </authorList>
    </citation>
    <scope>NUCLEOTIDE SEQUENCE [LARGE SCALE GENOMIC DNA]</scope>
    <source>
        <strain evidence="1 2">DFI.1.1</strain>
    </source>
</reference>
<gene>
    <name evidence="1" type="ORF">NE675_11655</name>
</gene>